<evidence type="ECO:0000313" key="2">
    <source>
        <dbReference type="EMBL" id="JAD59266.1"/>
    </source>
</evidence>
<accession>A0A0A9B7D7</accession>
<proteinExistence type="predicted"/>
<feature type="region of interest" description="Disordered" evidence="1">
    <location>
        <begin position="1"/>
        <end position="22"/>
    </location>
</feature>
<sequence length="58" mass="6855">MGSLTRRWHSSRTSRPVATPRALSPTMRYYRCLERPGTTPRRCVCSRRWSRTAVSRMQ</sequence>
<protein>
    <submittedName>
        <fullName evidence="2">Ppr10</fullName>
    </submittedName>
</protein>
<dbReference type="EMBL" id="GBRH01238629">
    <property type="protein sequence ID" value="JAD59266.1"/>
    <property type="molecule type" value="Transcribed_RNA"/>
</dbReference>
<feature type="compositionally biased region" description="Basic residues" evidence="1">
    <location>
        <begin position="1"/>
        <end position="12"/>
    </location>
</feature>
<reference evidence="2" key="2">
    <citation type="journal article" date="2015" name="Data Brief">
        <title>Shoot transcriptome of the giant reed, Arundo donax.</title>
        <authorList>
            <person name="Barrero R.A."/>
            <person name="Guerrero F.D."/>
            <person name="Moolhuijzen P."/>
            <person name="Goolsby J.A."/>
            <person name="Tidwell J."/>
            <person name="Bellgard S.E."/>
            <person name="Bellgard M.I."/>
        </authorList>
    </citation>
    <scope>NUCLEOTIDE SEQUENCE</scope>
    <source>
        <tissue evidence="2">Shoot tissue taken approximately 20 cm above the soil surface</tissue>
    </source>
</reference>
<evidence type="ECO:0000256" key="1">
    <source>
        <dbReference type="SAM" id="MobiDB-lite"/>
    </source>
</evidence>
<reference evidence="2" key="1">
    <citation type="submission" date="2014-09" db="EMBL/GenBank/DDBJ databases">
        <authorList>
            <person name="Magalhaes I.L.F."/>
            <person name="Oliveira U."/>
            <person name="Santos F.R."/>
            <person name="Vidigal T.H.D.A."/>
            <person name="Brescovit A.D."/>
            <person name="Santos A.J."/>
        </authorList>
    </citation>
    <scope>NUCLEOTIDE SEQUENCE</scope>
    <source>
        <tissue evidence="2">Shoot tissue taken approximately 20 cm above the soil surface</tissue>
    </source>
</reference>
<dbReference type="AlphaFoldDB" id="A0A0A9B7D7"/>
<organism evidence="2">
    <name type="scientific">Arundo donax</name>
    <name type="common">Giant reed</name>
    <name type="synonym">Donax arundinaceus</name>
    <dbReference type="NCBI Taxonomy" id="35708"/>
    <lineage>
        <taxon>Eukaryota</taxon>
        <taxon>Viridiplantae</taxon>
        <taxon>Streptophyta</taxon>
        <taxon>Embryophyta</taxon>
        <taxon>Tracheophyta</taxon>
        <taxon>Spermatophyta</taxon>
        <taxon>Magnoliopsida</taxon>
        <taxon>Liliopsida</taxon>
        <taxon>Poales</taxon>
        <taxon>Poaceae</taxon>
        <taxon>PACMAD clade</taxon>
        <taxon>Arundinoideae</taxon>
        <taxon>Arundineae</taxon>
        <taxon>Arundo</taxon>
    </lineage>
</organism>
<name>A0A0A9B7D7_ARUDO</name>